<proteinExistence type="inferred from homology"/>
<evidence type="ECO:0000256" key="8">
    <source>
        <dbReference type="ARBA" id="ARBA00022955"/>
    </source>
</evidence>
<dbReference type="Pfam" id="PF22700">
    <property type="entry name" value="MVD-like_N"/>
    <property type="match status" value="1"/>
</dbReference>
<dbReference type="Pfam" id="PF18376">
    <property type="entry name" value="MDD_C"/>
    <property type="match status" value="1"/>
</dbReference>
<dbReference type="NCBIfam" id="TIGR01240">
    <property type="entry name" value="mevDPdecarb"/>
    <property type="match status" value="1"/>
</dbReference>
<dbReference type="InterPro" id="IPR014721">
    <property type="entry name" value="Ribsml_uS5_D2-typ_fold_subgr"/>
</dbReference>
<keyword evidence="7 15" id="KW-0067">ATP-binding</keyword>
<dbReference type="PANTHER" id="PTHR10977">
    <property type="entry name" value="DIPHOSPHOMEVALONATE DECARBOXYLASE"/>
    <property type="match status" value="1"/>
</dbReference>
<evidence type="ECO:0000256" key="15">
    <source>
        <dbReference type="PIRNR" id="PIRNR015950"/>
    </source>
</evidence>
<name>A0A0L0BZR9_LUCCU</name>
<dbReference type="FunFam" id="3.30.70.890:FF:000005">
    <property type="entry name" value="Diphosphomevalonate decarboxylase"/>
    <property type="match status" value="1"/>
</dbReference>
<keyword evidence="16" id="KW-0152">Cholesterol biosynthesis</keyword>
<dbReference type="OrthoDB" id="10253702at2759"/>
<evidence type="ECO:0000256" key="11">
    <source>
        <dbReference type="ARBA" id="ARBA00023166"/>
    </source>
</evidence>
<evidence type="ECO:0000256" key="3">
    <source>
        <dbReference type="ARBA" id="ARBA00012296"/>
    </source>
</evidence>
<evidence type="ECO:0000313" key="20">
    <source>
        <dbReference type="Proteomes" id="UP000037069"/>
    </source>
</evidence>
<dbReference type="InterPro" id="IPR005935">
    <property type="entry name" value="Mev_decarb"/>
</dbReference>
<dbReference type="Gene3D" id="3.30.70.890">
    <property type="entry name" value="GHMP kinase, C-terminal domain"/>
    <property type="match status" value="1"/>
</dbReference>
<dbReference type="EC" id="4.1.1.33" evidence="3 15"/>
<dbReference type="InterPro" id="IPR029765">
    <property type="entry name" value="Mev_diP_decarb"/>
</dbReference>
<keyword evidence="6 15" id="KW-0547">Nucleotide-binding</keyword>
<evidence type="ECO:0000256" key="5">
    <source>
        <dbReference type="ARBA" id="ARBA00022516"/>
    </source>
</evidence>
<comment type="caution">
    <text evidence="19">The sequence shown here is derived from an EMBL/GenBank/DDBJ whole genome shotgun (WGS) entry which is preliminary data.</text>
</comment>
<feature type="domain" description="Diphosphomevalonate decarboxylase-like N-terminal" evidence="18">
    <location>
        <begin position="8"/>
        <end position="174"/>
    </location>
</feature>
<evidence type="ECO:0000256" key="7">
    <source>
        <dbReference type="ARBA" id="ARBA00022840"/>
    </source>
</evidence>
<feature type="domain" description="Mvd1 C-terminal" evidence="17">
    <location>
        <begin position="188"/>
        <end position="383"/>
    </location>
</feature>
<dbReference type="GO" id="GO:0004163">
    <property type="term" value="F:diphosphomevalonate decarboxylase activity"/>
    <property type="evidence" value="ECO:0007669"/>
    <property type="project" value="UniProtKB-UniRule"/>
</dbReference>
<keyword evidence="12 16" id="KW-0753">Steroid metabolism</keyword>
<dbReference type="FunFam" id="3.30.230.10:FF:000080">
    <property type="entry name" value="Diphosphomevalonate decarboxylase"/>
    <property type="match status" value="1"/>
</dbReference>
<dbReference type="Gene3D" id="3.30.230.10">
    <property type="match status" value="1"/>
</dbReference>
<dbReference type="SUPFAM" id="SSF54211">
    <property type="entry name" value="Ribosomal protein S5 domain 2-like"/>
    <property type="match status" value="1"/>
</dbReference>
<dbReference type="SUPFAM" id="SSF55060">
    <property type="entry name" value="GHMP Kinase, C-terminal domain"/>
    <property type="match status" value="1"/>
</dbReference>
<evidence type="ECO:0000256" key="1">
    <source>
        <dbReference type="ARBA" id="ARBA00003812"/>
    </source>
</evidence>
<keyword evidence="13 15" id="KW-0456">Lyase</keyword>
<evidence type="ECO:0000256" key="13">
    <source>
        <dbReference type="ARBA" id="ARBA00023239"/>
    </source>
</evidence>
<dbReference type="STRING" id="7375.A0A0L0BZR9"/>
<keyword evidence="10 15" id="KW-0443">Lipid metabolism</keyword>
<dbReference type="InterPro" id="IPR020568">
    <property type="entry name" value="Ribosomal_Su5_D2-typ_SF"/>
</dbReference>
<dbReference type="OMA" id="LTLHAMM"/>
<dbReference type="InterPro" id="IPR053859">
    <property type="entry name" value="MVD-like_N"/>
</dbReference>
<dbReference type="Proteomes" id="UP000037069">
    <property type="component" value="Unassembled WGS sequence"/>
</dbReference>
<comment type="function">
    <text evidence="1 16">Catalyzes the ATP dependent decarboxylation of (R)-5-diphosphomevalonate to form isopentenyl diphosphate (IPP). Functions in the mevalonate (MVA) pathway leading to isopentenyl diphosphate (IPP), a key precursor for the biosynthesis of isoprenoids and sterol synthesis.</text>
</comment>
<evidence type="ECO:0000256" key="9">
    <source>
        <dbReference type="ARBA" id="ARBA00023011"/>
    </source>
</evidence>
<evidence type="ECO:0000256" key="6">
    <source>
        <dbReference type="ARBA" id="ARBA00022741"/>
    </source>
</evidence>
<dbReference type="EMBL" id="JRES01001180">
    <property type="protein sequence ID" value="KNC24719.1"/>
    <property type="molecule type" value="Genomic_DNA"/>
</dbReference>
<evidence type="ECO:0000256" key="4">
    <source>
        <dbReference type="ARBA" id="ARBA00019335"/>
    </source>
</evidence>
<dbReference type="UniPathway" id="UPA00063"/>
<evidence type="ECO:0000256" key="16">
    <source>
        <dbReference type="RuleBase" id="RU363086"/>
    </source>
</evidence>
<dbReference type="GO" id="GO:0019287">
    <property type="term" value="P:isopentenyl diphosphate biosynthetic process, mevalonate pathway"/>
    <property type="evidence" value="ECO:0007669"/>
    <property type="project" value="UniProtKB-UniRule"/>
</dbReference>
<evidence type="ECO:0000256" key="2">
    <source>
        <dbReference type="ARBA" id="ARBA00008831"/>
    </source>
</evidence>
<gene>
    <name evidence="19" type="ORF">FF38_05419</name>
</gene>
<keyword evidence="9 16" id="KW-0756">Sterol biosynthesis</keyword>
<dbReference type="GO" id="GO:0005829">
    <property type="term" value="C:cytosol"/>
    <property type="evidence" value="ECO:0007669"/>
    <property type="project" value="InterPro"/>
</dbReference>
<comment type="catalytic activity">
    <reaction evidence="14 15 16">
        <text>(R)-5-diphosphomevalonate + ATP = isopentenyl diphosphate + ADP + phosphate + CO2</text>
        <dbReference type="Rhea" id="RHEA:23732"/>
        <dbReference type="ChEBI" id="CHEBI:16526"/>
        <dbReference type="ChEBI" id="CHEBI:30616"/>
        <dbReference type="ChEBI" id="CHEBI:43474"/>
        <dbReference type="ChEBI" id="CHEBI:57557"/>
        <dbReference type="ChEBI" id="CHEBI:128769"/>
        <dbReference type="ChEBI" id="CHEBI:456216"/>
        <dbReference type="EC" id="4.1.1.33"/>
    </reaction>
</comment>
<dbReference type="InterPro" id="IPR036554">
    <property type="entry name" value="GHMP_kinase_C_sf"/>
</dbReference>
<dbReference type="AlphaFoldDB" id="A0A0L0BZR9"/>
<evidence type="ECO:0000259" key="17">
    <source>
        <dbReference type="Pfam" id="PF18376"/>
    </source>
</evidence>
<comment type="pathway">
    <text evidence="16">Steroid biosynthesis; cholesterol biosynthesis.</text>
</comment>
<dbReference type="GO" id="GO:0005524">
    <property type="term" value="F:ATP binding"/>
    <property type="evidence" value="ECO:0007669"/>
    <property type="project" value="UniProtKB-UniRule"/>
</dbReference>
<dbReference type="PANTHER" id="PTHR10977:SF3">
    <property type="entry name" value="DIPHOSPHOMEVALONATE DECARBOXYLASE"/>
    <property type="match status" value="1"/>
</dbReference>
<organism evidence="19 20">
    <name type="scientific">Lucilia cuprina</name>
    <name type="common">Green bottle fly</name>
    <name type="synonym">Australian sheep blowfly</name>
    <dbReference type="NCBI Taxonomy" id="7375"/>
    <lineage>
        <taxon>Eukaryota</taxon>
        <taxon>Metazoa</taxon>
        <taxon>Ecdysozoa</taxon>
        <taxon>Arthropoda</taxon>
        <taxon>Hexapoda</taxon>
        <taxon>Insecta</taxon>
        <taxon>Pterygota</taxon>
        <taxon>Neoptera</taxon>
        <taxon>Endopterygota</taxon>
        <taxon>Diptera</taxon>
        <taxon>Brachycera</taxon>
        <taxon>Muscomorpha</taxon>
        <taxon>Oestroidea</taxon>
        <taxon>Calliphoridae</taxon>
        <taxon>Luciliinae</taxon>
        <taxon>Lucilia</taxon>
    </lineage>
</organism>
<keyword evidence="8 16" id="KW-0752">Steroid biosynthesis</keyword>
<sequence length="399" mass="43924">MFIETCIAPVNIALIKYWGKRDEELILPINDSLSMTLSTDEMCAKTTAAACSSFKEHRMWLNGEEVPFEENPRIMRCLKALQRLALAKGESLKFPLEWKLHIVSRNNFPTAAGLASSAAGYACLVYTLASLYGIADEELTAIARQGSGSACRSLHGGFVRWHMGKLEDGGDSIAAPVVSASHWPNMHVLILVVNDGRKKTSSTKGMQRAVETSDLIKYRAKYCVPQRINAITDAIKEKDFETFAKIAMQDSNQFHAIALDTYPPCVYMNDVSHAIASFVHAYNTAVGHTRVAYTFDAGPNACLYVLKEHVPSLLQALNKSFPNDNATNVEYFKGIPIDKNVSANASASANDDIILNGNFSFAINERNLLKYIIHTKIGLGPQRLNKDESLINATTGLPF</sequence>
<evidence type="ECO:0000313" key="19">
    <source>
        <dbReference type="EMBL" id="KNC24719.1"/>
    </source>
</evidence>
<evidence type="ECO:0000256" key="12">
    <source>
        <dbReference type="ARBA" id="ARBA00023221"/>
    </source>
</evidence>
<evidence type="ECO:0000259" key="18">
    <source>
        <dbReference type="Pfam" id="PF22700"/>
    </source>
</evidence>
<keyword evidence="11 16" id="KW-1207">Sterol metabolism</keyword>
<reference evidence="19 20" key="1">
    <citation type="journal article" date="2015" name="Nat. Commun.">
        <title>Lucilia cuprina genome unlocks parasitic fly biology to underpin future interventions.</title>
        <authorList>
            <person name="Anstead C.A."/>
            <person name="Korhonen P.K."/>
            <person name="Young N.D."/>
            <person name="Hall R.S."/>
            <person name="Jex A.R."/>
            <person name="Murali S.C."/>
            <person name="Hughes D.S."/>
            <person name="Lee S.F."/>
            <person name="Perry T."/>
            <person name="Stroehlein A.J."/>
            <person name="Ansell B.R."/>
            <person name="Breugelmans B."/>
            <person name="Hofmann A."/>
            <person name="Qu J."/>
            <person name="Dugan S."/>
            <person name="Lee S.L."/>
            <person name="Chao H."/>
            <person name="Dinh H."/>
            <person name="Han Y."/>
            <person name="Doddapaneni H.V."/>
            <person name="Worley K.C."/>
            <person name="Muzny D.M."/>
            <person name="Ioannidis P."/>
            <person name="Waterhouse R.M."/>
            <person name="Zdobnov E.M."/>
            <person name="James P.J."/>
            <person name="Bagnall N.H."/>
            <person name="Kotze A.C."/>
            <person name="Gibbs R.A."/>
            <person name="Richards S."/>
            <person name="Batterham P."/>
            <person name="Gasser R.B."/>
        </authorList>
    </citation>
    <scope>NUCLEOTIDE SEQUENCE [LARGE SCALE GENOMIC DNA]</scope>
    <source>
        <strain evidence="19 20">LS</strain>
        <tissue evidence="19">Full body</tissue>
    </source>
</reference>
<evidence type="ECO:0000256" key="14">
    <source>
        <dbReference type="ARBA" id="ARBA00048154"/>
    </source>
</evidence>
<comment type="similarity">
    <text evidence="2 15 16">Belongs to the diphosphomevalonate decarboxylase family.</text>
</comment>
<protein>
    <recommendedName>
        <fullName evidence="4 15">Diphosphomevalonate decarboxylase</fullName>
        <ecNumber evidence="3 15">4.1.1.33</ecNumber>
    </recommendedName>
</protein>
<dbReference type="GO" id="GO:0006695">
    <property type="term" value="P:cholesterol biosynthetic process"/>
    <property type="evidence" value="ECO:0007669"/>
    <property type="project" value="UniProtKB-UniPathway"/>
</dbReference>
<evidence type="ECO:0000256" key="10">
    <source>
        <dbReference type="ARBA" id="ARBA00023098"/>
    </source>
</evidence>
<keyword evidence="20" id="KW-1185">Reference proteome</keyword>
<accession>A0A0L0BZR9</accession>
<dbReference type="PIRSF" id="PIRSF015950">
    <property type="entry name" value="Mev_P_decrbx"/>
    <property type="match status" value="1"/>
</dbReference>
<keyword evidence="5 16" id="KW-0444">Lipid biosynthesis</keyword>
<dbReference type="InterPro" id="IPR041431">
    <property type="entry name" value="Mvd1_C"/>
</dbReference>
<keyword evidence="16" id="KW-0153">Cholesterol metabolism</keyword>